<feature type="transmembrane region" description="Helical" evidence="8">
    <location>
        <begin position="270"/>
        <end position="291"/>
    </location>
</feature>
<feature type="transmembrane region" description="Helical" evidence="8">
    <location>
        <begin position="110"/>
        <end position="133"/>
    </location>
</feature>
<name>A0A2V5IXA9_9MICC</name>
<dbReference type="Pfam" id="PF01032">
    <property type="entry name" value="FecCD"/>
    <property type="match status" value="1"/>
</dbReference>
<dbReference type="AlphaFoldDB" id="A0A2V5IXA9"/>
<feature type="transmembrane region" description="Helical" evidence="8">
    <location>
        <begin position="139"/>
        <end position="160"/>
    </location>
</feature>
<sequence>MVIALAVLFITVVLSFSLGAKSIPPFEVAQALLGQGQENIVAIVGQLRLSRTVIGLISGCALGLAGTLMQAITRNPIADPGILGVNAGAALGVVVGILLTGALGVTSTMAFAMIGAAVAAGAVMMLSSSYAGASSPVRLTLSGVALAAILSGVTNAIVLTDESILDTFRFWQVGSLTSRPVAEASLFLPIIVVGIVLALFLGGPLNALALGDDSAVALGSNPARIRLVGLLAVTILCGGATALAGPISFVGLLAPHLVRRFTGPDLRRLIPLAMLVAPIILLLSDILGRLIGGGSEVPVGIMCAFVGAPLLIVLLRRGRSRSIS</sequence>
<evidence type="ECO:0000256" key="6">
    <source>
        <dbReference type="ARBA" id="ARBA00022989"/>
    </source>
</evidence>
<evidence type="ECO:0000256" key="3">
    <source>
        <dbReference type="ARBA" id="ARBA00022448"/>
    </source>
</evidence>
<evidence type="ECO:0000256" key="5">
    <source>
        <dbReference type="ARBA" id="ARBA00022692"/>
    </source>
</evidence>
<dbReference type="CDD" id="cd06550">
    <property type="entry name" value="TM_ABC_iron-siderophores_like"/>
    <property type="match status" value="1"/>
</dbReference>
<keyword evidence="5 8" id="KW-0812">Transmembrane</keyword>
<comment type="caution">
    <text evidence="9">The sequence shown here is derived from an EMBL/GenBank/DDBJ whole genome shotgun (WGS) entry which is preliminary data.</text>
</comment>
<keyword evidence="6 8" id="KW-1133">Transmembrane helix</keyword>
<gene>
    <name evidence="9" type="ORF">CVS30_08585</name>
</gene>
<feature type="transmembrane region" description="Helical" evidence="8">
    <location>
        <begin position="225"/>
        <end position="258"/>
    </location>
</feature>
<dbReference type="GO" id="GO:0005886">
    <property type="term" value="C:plasma membrane"/>
    <property type="evidence" value="ECO:0007669"/>
    <property type="project" value="UniProtKB-SubCell"/>
</dbReference>
<protein>
    <submittedName>
        <fullName evidence="9">Iron ABC transporter permease</fullName>
    </submittedName>
</protein>
<evidence type="ECO:0000256" key="1">
    <source>
        <dbReference type="ARBA" id="ARBA00004651"/>
    </source>
</evidence>
<keyword evidence="10" id="KW-1185">Reference proteome</keyword>
<dbReference type="FunFam" id="1.10.3470.10:FF:000001">
    <property type="entry name" value="Vitamin B12 ABC transporter permease BtuC"/>
    <property type="match status" value="1"/>
</dbReference>
<comment type="similarity">
    <text evidence="2">Belongs to the binding-protein-dependent transport system permease family. FecCD subfamily.</text>
</comment>
<accession>A0A2V5IXA9</accession>
<organism evidence="9 10">
    <name type="scientific">Arthrobacter psychrolactophilus</name>
    <dbReference type="NCBI Taxonomy" id="92442"/>
    <lineage>
        <taxon>Bacteria</taxon>
        <taxon>Bacillati</taxon>
        <taxon>Actinomycetota</taxon>
        <taxon>Actinomycetes</taxon>
        <taxon>Micrococcales</taxon>
        <taxon>Micrococcaceae</taxon>
        <taxon>Arthrobacter</taxon>
    </lineage>
</organism>
<feature type="transmembrane region" description="Helical" evidence="8">
    <location>
        <begin position="297"/>
        <end position="315"/>
    </location>
</feature>
<dbReference type="SUPFAM" id="SSF81345">
    <property type="entry name" value="ABC transporter involved in vitamin B12 uptake, BtuC"/>
    <property type="match status" value="1"/>
</dbReference>
<evidence type="ECO:0000256" key="7">
    <source>
        <dbReference type="ARBA" id="ARBA00023136"/>
    </source>
</evidence>
<proteinExistence type="inferred from homology"/>
<evidence type="ECO:0000313" key="10">
    <source>
        <dbReference type="Proteomes" id="UP000247980"/>
    </source>
</evidence>
<feature type="transmembrane region" description="Helical" evidence="8">
    <location>
        <begin position="181"/>
        <end position="205"/>
    </location>
</feature>
<feature type="transmembrane region" description="Helical" evidence="8">
    <location>
        <begin position="82"/>
        <end position="103"/>
    </location>
</feature>
<reference evidence="9 10" key="1">
    <citation type="submission" date="2018-05" db="EMBL/GenBank/DDBJ databases">
        <title>Genetic diversity of glacier-inhabiting Cryobacterium bacteria in China and description of Cryobacterium mengkeensis sp. nov. and Arthrobacter glacialis sp. nov.</title>
        <authorList>
            <person name="Liu Q."/>
            <person name="Xin Y.-H."/>
        </authorList>
    </citation>
    <scope>NUCLEOTIDE SEQUENCE [LARGE SCALE GENOMIC DNA]</scope>
    <source>
        <strain evidence="9 10">B7</strain>
    </source>
</reference>
<dbReference type="PANTHER" id="PTHR30472:SF1">
    <property type="entry name" value="FE(3+) DICITRATE TRANSPORT SYSTEM PERMEASE PROTEIN FECC-RELATED"/>
    <property type="match status" value="1"/>
</dbReference>
<keyword evidence="7 8" id="KW-0472">Membrane</keyword>
<comment type="subcellular location">
    <subcellularLocation>
        <location evidence="1">Cell membrane</location>
        <topology evidence="1">Multi-pass membrane protein</topology>
    </subcellularLocation>
</comment>
<keyword evidence="3" id="KW-0813">Transport</keyword>
<dbReference type="InterPro" id="IPR000522">
    <property type="entry name" value="ABC_transptr_permease_BtuC"/>
</dbReference>
<dbReference type="InterPro" id="IPR037294">
    <property type="entry name" value="ABC_BtuC-like"/>
</dbReference>
<evidence type="ECO:0000256" key="8">
    <source>
        <dbReference type="SAM" id="Phobius"/>
    </source>
</evidence>
<dbReference type="GO" id="GO:0022857">
    <property type="term" value="F:transmembrane transporter activity"/>
    <property type="evidence" value="ECO:0007669"/>
    <property type="project" value="InterPro"/>
</dbReference>
<dbReference type="OrthoDB" id="9782305at2"/>
<dbReference type="EMBL" id="QJVC01000005">
    <property type="protein sequence ID" value="PYI38904.1"/>
    <property type="molecule type" value="Genomic_DNA"/>
</dbReference>
<dbReference type="Proteomes" id="UP000247980">
    <property type="component" value="Unassembled WGS sequence"/>
</dbReference>
<dbReference type="Gene3D" id="1.10.3470.10">
    <property type="entry name" value="ABC transporter involved in vitamin B12 uptake, BtuC"/>
    <property type="match status" value="1"/>
</dbReference>
<evidence type="ECO:0000256" key="2">
    <source>
        <dbReference type="ARBA" id="ARBA00007935"/>
    </source>
</evidence>
<evidence type="ECO:0000313" key="9">
    <source>
        <dbReference type="EMBL" id="PYI38904.1"/>
    </source>
</evidence>
<keyword evidence="4" id="KW-1003">Cell membrane</keyword>
<dbReference type="GO" id="GO:0033214">
    <property type="term" value="P:siderophore-iron import into cell"/>
    <property type="evidence" value="ECO:0007669"/>
    <property type="project" value="TreeGrafter"/>
</dbReference>
<evidence type="ECO:0000256" key="4">
    <source>
        <dbReference type="ARBA" id="ARBA00022475"/>
    </source>
</evidence>
<dbReference type="PANTHER" id="PTHR30472">
    <property type="entry name" value="FERRIC ENTEROBACTIN TRANSPORT SYSTEM PERMEASE PROTEIN"/>
    <property type="match status" value="1"/>
</dbReference>